<comment type="caution">
    <text evidence="1">The sequence shown here is derived from an EMBL/GenBank/DDBJ whole genome shotgun (WGS) entry which is preliminary data.</text>
</comment>
<dbReference type="RefSeq" id="WP_255873129.1">
    <property type="nucleotide sequence ID" value="NZ_JACASI010000011.1"/>
</dbReference>
<dbReference type="PIRSF" id="PIRSF011396">
    <property type="entry name" value="Trp_halogenase"/>
    <property type="match status" value="1"/>
</dbReference>
<dbReference type="PANTHER" id="PTHR43747:SF4">
    <property type="entry name" value="FLAVIN-DEPENDENT TRYPTOPHAN HALOGENASE"/>
    <property type="match status" value="1"/>
</dbReference>
<proteinExistence type="predicted"/>
<sequence length="523" mass="58054">MIKLPGLVCKNSKKAMSRINIQKVVVVGGGTAGWIAAGLMARKLSTIGVEVHLIEASDVPVIGVGEGTFPTMRHTLQFLGIDEFAFLSECSATFKQGIKFSNWKSNPITEPGYYYHLFDLPAKSGAFDLSYAWLADSAAAVPFAHAVCPQAAICDSGLAPRPLGAKAYSGSHQYAYHLDSGRFIEFLRKHCVEKLGIQHSIATISRVTRGEAGNITSVSSGDGREFAGDFFIDCSGFRALLIGDELGVEFKDVGHQLLTDTALAVQVPYEDPENSPVVSYTHAQAESAGWIWDIGLQARRGIGYVYSQSHTTEDEAYKTLTQYAGGGRELDVRKIPMRVGYRRAFWEKNCVAVGLSAGFVEPLEATAISMIEQSVKMLIERFPTTLEEIPALAKHYNTTFVARWERIVEFIKFHYCISQRDDSDFWCDNRCESTIPIGLQDRLSRWQCFPMEEIDFNDKYEMFGLSSYRYVAYGMGFNLGVPKGLEKFCRNPAMAALQHKVESITLQHQAQLPSHRDLLKSIG</sequence>
<accession>A0ABT1NWU2</accession>
<keyword evidence="2" id="KW-1185">Reference proteome</keyword>
<dbReference type="Pfam" id="PF04820">
    <property type="entry name" value="Trp_halogenase"/>
    <property type="match status" value="1"/>
</dbReference>
<reference evidence="1" key="1">
    <citation type="thesis" date="2020" institute="Technische Universitat Dresden" country="Dresden, Germany">
        <title>The Agarolytic System of Microbulbifer elongatus PORT2, Isolated from Batu Karas, Pangandaran West Java Indonesia.</title>
        <authorList>
            <person name="Anggraeni S.R."/>
        </authorList>
    </citation>
    <scope>NUCLEOTIDE SEQUENCE</scope>
    <source>
        <strain evidence="1">PORT2</strain>
    </source>
</reference>
<dbReference type="Proteomes" id="UP001205566">
    <property type="component" value="Unassembled WGS sequence"/>
</dbReference>
<dbReference type="PANTHER" id="PTHR43747">
    <property type="entry name" value="FAD-BINDING PROTEIN"/>
    <property type="match status" value="1"/>
</dbReference>
<dbReference type="EMBL" id="JACASI010000011">
    <property type="protein sequence ID" value="MCQ3828277.1"/>
    <property type="molecule type" value="Genomic_DNA"/>
</dbReference>
<evidence type="ECO:0000313" key="2">
    <source>
        <dbReference type="Proteomes" id="UP001205566"/>
    </source>
</evidence>
<dbReference type="Gene3D" id="3.50.50.60">
    <property type="entry name" value="FAD/NAD(P)-binding domain"/>
    <property type="match status" value="1"/>
</dbReference>
<dbReference type="InterPro" id="IPR050816">
    <property type="entry name" value="Flavin-dep_Halogenase_NPB"/>
</dbReference>
<evidence type="ECO:0000313" key="1">
    <source>
        <dbReference type="EMBL" id="MCQ3828277.1"/>
    </source>
</evidence>
<protein>
    <submittedName>
        <fullName evidence="1">Tryptophan 7-halogenase</fullName>
    </submittedName>
</protein>
<dbReference type="InterPro" id="IPR033856">
    <property type="entry name" value="Trp_halogen"/>
</dbReference>
<dbReference type="InterPro" id="IPR036188">
    <property type="entry name" value="FAD/NAD-bd_sf"/>
</dbReference>
<dbReference type="SUPFAM" id="SSF51905">
    <property type="entry name" value="FAD/NAD(P)-binding domain"/>
    <property type="match status" value="1"/>
</dbReference>
<organism evidence="1 2">
    <name type="scientific">Microbulbifer elongatus</name>
    <dbReference type="NCBI Taxonomy" id="86173"/>
    <lineage>
        <taxon>Bacteria</taxon>
        <taxon>Pseudomonadati</taxon>
        <taxon>Pseudomonadota</taxon>
        <taxon>Gammaproteobacteria</taxon>
        <taxon>Cellvibrionales</taxon>
        <taxon>Microbulbiferaceae</taxon>
        <taxon>Microbulbifer</taxon>
    </lineage>
</organism>
<gene>
    <name evidence="1" type="ORF">HXX02_02350</name>
</gene>
<dbReference type="InterPro" id="IPR006905">
    <property type="entry name" value="Flavin_halogenase"/>
</dbReference>
<name>A0ABT1NWU2_9GAMM</name>